<keyword evidence="3" id="KW-0479">Metal-binding</keyword>
<evidence type="ECO:0000313" key="6">
    <source>
        <dbReference type="EMBL" id="TYZ24877.1"/>
    </source>
</evidence>
<dbReference type="RefSeq" id="WP_149170498.1">
    <property type="nucleotide sequence ID" value="NZ_VTOY01000001.1"/>
</dbReference>
<dbReference type="NCBIfam" id="TIGR01879">
    <property type="entry name" value="hydantase"/>
    <property type="match status" value="1"/>
</dbReference>
<evidence type="ECO:0000256" key="2">
    <source>
        <dbReference type="ARBA" id="ARBA00022801"/>
    </source>
</evidence>
<dbReference type="GO" id="GO:0016813">
    <property type="term" value="F:hydrolase activity, acting on carbon-nitrogen (but not peptide) bonds, in linear amidines"/>
    <property type="evidence" value="ECO:0007669"/>
    <property type="project" value="InterPro"/>
</dbReference>
<feature type="binding site" evidence="3">
    <location>
        <position position="196"/>
    </location>
    <ligand>
        <name>Zn(2+)</name>
        <dbReference type="ChEBI" id="CHEBI:29105"/>
        <label>1</label>
    </ligand>
</feature>
<dbReference type="Pfam" id="PF01546">
    <property type="entry name" value="Peptidase_M20"/>
    <property type="match status" value="1"/>
</dbReference>
<feature type="binding site" evidence="4">
    <location>
        <position position="282"/>
    </location>
    <ligand>
        <name>allantoate</name>
        <dbReference type="ChEBI" id="CHEBI:17536"/>
    </ligand>
</feature>
<dbReference type="Pfam" id="PF07687">
    <property type="entry name" value="M20_dimer"/>
    <property type="match status" value="1"/>
</dbReference>
<feature type="domain" description="Peptidase M20 dimerisation" evidence="5">
    <location>
        <begin position="219"/>
        <end position="316"/>
    </location>
</feature>
<feature type="binding site" evidence="3">
    <location>
        <position position="389"/>
    </location>
    <ligand>
        <name>Zn(2+)</name>
        <dbReference type="ChEBI" id="CHEBI:29105"/>
        <label>2</label>
    </ligand>
</feature>
<feature type="binding site" evidence="3">
    <location>
        <position position="84"/>
    </location>
    <ligand>
        <name>Zn(2+)</name>
        <dbReference type="ChEBI" id="CHEBI:29105"/>
        <label>1</label>
    </ligand>
</feature>
<gene>
    <name evidence="6" type="ORF">FZ040_02230</name>
</gene>
<reference evidence="6 7" key="1">
    <citation type="submission" date="2019-08" db="EMBL/GenBank/DDBJ databases">
        <title>Selenomonas sp. mPRGC5 and Selenomonas sp. mPRGC8 isolated from ruminal fluid of dairy goat (Capra hircus).</title>
        <authorList>
            <person name="Poothong S."/>
            <person name="Nuengjamnong C."/>
            <person name="Tanasupawat S."/>
        </authorList>
    </citation>
    <scope>NUCLEOTIDE SEQUENCE [LARGE SCALE GENOMIC DNA]</scope>
    <source>
        <strain evidence="7">mPRGC5</strain>
    </source>
</reference>
<dbReference type="PIRSF" id="PIRSF001235">
    <property type="entry name" value="Amidase_carbamoylase"/>
    <property type="match status" value="1"/>
</dbReference>
<comment type="caution">
    <text evidence="6">The sequence shown here is derived from an EMBL/GenBank/DDBJ whole genome shotgun (WGS) entry which is preliminary data.</text>
</comment>
<feature type="binding site" evidence="3">
    <location>
        <position position="95"/>
    </location>
    <ligand>
        <name>Zn(2+)</name>
        <dbReference type="ChEBI" id="CHEBI:29105"/>
        <label>1</label>
    </ligand>
</feature>
<evidence type="ECO:0000256" key="3">
    <source>
        <dbReference type="PIRSR" id="PIRSR001235-1"/>
    </source>
</evidence>
<sequence>MAEGIKINRQRLLARLDALSSIGRNDEGGIDRQLGSLPDEEARAWLTQCWQESLGLTVETDGIANLWGKQAGKDGKRPIVLGSHHDTVPNGGKYDGALGVLLGTEVLQTLQEQQVELAHPLWLLSFTGEEPNDFSVSTLGSKVIAGRLTADDVRKMKHRKTGESLPDALKRLGGDIDKVDAARLGTDALAAFLECHIEQGRVLYDEQHAVAAVSCITGIYREVITVCGEANHAGTTQPKDRRDALAAAAEVVLAAEAIMKDPAFAGVSVTIGRLTLTPNASNIIPGNVVMTFDMRTADAELRQKALALWQGKLRDISSRRAVNIQREMNLDQPEKKMDDMVIQALEDAASANGQEPEALVSMAGHDAANMARVTKAGMLFVQTINGYSHCPQEEAAADAIEIAANTMLEAVRILDRRLDAYDS</sequence>
<dbReference type="AlphaFoldDB" id="A0A5D6WAB8"/>
<accession>A0A5D6WAB8</accession>
<dbReference type="PANTHER" id="PTHR32494">
    <property type="entry name" value="ALLANTOATE DEIMINASE-RELATED"/>
    <property type="match status" value="1"/>
</dbReference>
<dbReference type="InterPro" id="IPR010158">
    <property type="entry name" value="Amidase_Cbmase"/>
</dbReference>
<evidence type="ECO:0000256" key="1">
    <source>
        <dbReference type="ARBA" id="ARBA00006153"/>
    </source>
</evidence>
<feature type="binding site" evidence="3">
    <location>
        <position position="95"/>
    </location>
    <ligand>
        <name>Zn(2+)</name>
        <dbReference type="ChEBI" id="CHEBI:29105"/>
        <label>2</label>
    </ligand>
</feature>
<feature type="binding site" evidence="4">
    <location>
        <position position="295"/>
    </location>
    <ligand>
        <name>allantoate</name>
        <dbReference type="ChEBI" id="CHEBI:17536"/>
    </ligand>
</feature>
<proteinExistence type="inferred from homology"/>
<dbReference type="EMBL" id="VTOY01000001">
    <property type="protein sequence ID" value="TYZ24877.1"/>
    <property type="molecule type" value="Genomic_DNA"/>
</dbReference>
<feature type="binding site" evidence="3">
    <location>
        <position position="130"/>
    </location>
    <ligand>
        <name>Zn(2+)</name>
        <dbReference type="ChEBI" id="CHEBI:29105"/>
        <label>2</label>
    </ligand>
</feature>
<keyword evidence="2 6" id="KW-0378">Hydrolase</keyword>
<dbReference type="GO" id="GO:0046872">
    <property type="term" value="F:metal ion binding"/>
    <property type="evidence" value="ECO:0007669"/>
    <property type="project" value="UniProtKB-KW"/>
</dbReference>
<comment type="similarity">
    <text evidence="1">Belongs to the peptidase M20 family.</text>
</comment>
<evidence type="ECO:0000313" key="7">
    <source>
        <dbReference type="Proteomes" id="UP000323646"/>
    </source>
</evidence>
<dbReference type="PANTHER" id="PTHR32494:SF5">
    <property type="entry name" value="ALLANTOATE AMIDOHYDROLASE"/>
    <property type="match status" value="1"/>
</dbReference>
<dbReference type="OrthoDB" id="9808195at2"/>
<dbReference type="EC" id="3.5.-.-" evidence="6"/>
<dbReference type="Gene3D" id="3.40.630.10">
    <property type="entry name" value="Zn peptidases"/>
    <property type="match status" value="1"/>
</dbReference>
<dbReference type="InterPro" id="IPR011650">
    <property type="entry name" value="Peptidase_M20_dimer"/>
</dbReference>
<comment type="cofactor">
    <cofactor evidence="3">
        <name>Zn(2+)</name>
        <dbReference type="ChEBI" id="CHEBI:29105"/>
    </cofactor>
    <text evidence="3">Binds 2 Zn(2+) ions per subunit.</text>
</comment>
<keyword evidence="7" id="KW-1185">Reference proteome</keyword>
<dbReference type="Gene3D" id="3.30.70.360">
    <property type="match status" value="1"/>
</dbReference>
<organism evidence="6 7">
    <name type="scientific">Selenomonas ruminis</name>
    <dbReference type="NCBI Taxonomy" id="2593411"/>
    <lineage>
        <taxon>Bacteria</taxon>
        <taxon>Bacillati</taxon>
        <taxon>Bacillota</taxon>
        <taxon>Negativicutes</taxon>
        <taxon>Selenomonadales</taxon>
        <taxon>Selenomonadaceae</taxon>
        <taxon>Selenomonas</taxon>
    </lineage>
</organism>
<dbReference type="InterPro" id="IPR002933">
    <property type="entry name" value="Peptidase_M20"/>
</dbReference>
<keyword evidence="3" id="KW-0862">Zinc</keyword>
<dbReference type="SUPFAM" id="SSF53187">
    <property type="entry name" value="Zn-dependent exopeptidases"/>
    <property type="match status" value="1"/>
</dbReference>
<evidence type="ECO:0000259" key="5">
    <source>
        <dbReference type="Pfam" id="PF07687"/>
    </source>
</evidence>
<dbReference type="InterPro" id="IPR036264">
    <property type="entry name" value="Bact_exopeptidase_dim_dom"/>
</dbReference>
<name>A0A5D6WAB8_9FIRM</name>
<protein>
    <submittedName>
        <fullName evidence="6">Hydantoinase/carbamoylase family amidase</fullName>
        <ecNumber evidence="6">3.5.-.-</ecNumber>
    </submittedName>
</protein>
<evidence type="ECO:0000256" key="4">
    <source>
        <dbReference type="PIRSR" id="PIRSR001235-2"/>
    </source>
</evidence>
<dbReference type="SUPFAM" id="SSF55031">
    <property type="entry name" value="Bacterial exopeptidase dimerisation domain"/>
    <property type="match status" value="1"/>
</dbReference>
<dbReference type="Proteomes" id="UP000323646">
    <property type="component" value="Unassembled WGS sequence"/>
</dbReference>
<feature type="binding site" evidence="4">
    <location>
        <position position="221"/>
    </location>
    <ligand>
        <name>allantoate</name>
        <dbReference type="ChEBI" id="CHEBI:17536"/>
    </ligand>
</feature>